<comment type="similarity">
    <text evidence="1">Belongs to the peptidase M20 family.</text>
</comment>
<dbReference type="NCBIfam" id="TIGR01879">
    <property type="entry name" value="hydantase"/>
    <property type="match status" value="1"/>
</dbReference>
<dbReference type="SUPFAM" id="SSF53187">
    <property type="entry name" value="Zn-dependent exopeptidases"/>
    <property type="match status" value="1"/>
</dbReference>
<evidence type="ECO:0000313" key="6">
    <source>
        <dbReference type="Proteomes" id="UP000186019"/>
    </source>
</evidence>
<feature type="domain" description="Peptidase M20 dimerisation" evidence="4">
    <location>
        <begin position="219"/>
        <end position="320"/>
    </location>
</feature>
<dbReference type="InterPro" id="IPR002933">
    <property type="entry name" value="Peptidase_M20"/>
</dbReference>
<feature type="binding site" evidence="3">
    <location>
        <position position="390"/>
    </location>
    <ligand>
        <name>Zn(2+)</name>
        <dbReference type="ChEBI" id="CHEBI:29105"/>
        <label>2</label>
    </ligand>
</feature>
<dbReference type="NCBIfam" id="NF006771">
    <property type="entry name" value="PRK09290.1-5"/>
    <property type="match status" value="1"/>
</dbReference>
<comment type="cofactor">
    <cofactor evidence="3">
        <name>Zn(2+)</name>
        <dbReference type="ChEBI" id="CHEBI:29105"/>
    </cofactor>
    <text evidence="3">Binds 2 Zn(2+) ions per subunit.</text>
</comment>
<proteinExistence type="inferred from homology"/>
<dbReference type="CDD" id="cd03884">
    <property type="entry name" value="M20_bAS"/>
    <property type="match status" value="1"/>
</dbReference>
<dbReference type="InterPro" id="IPR036264">
    <property type="entry name" value="Bact_exopeptidase_dim_dom"/>
</dbReference>
<organism evidence="5 6">
    <name type="scientific">Roseovarius nanhaiticus</name>
    <dbReference type="NCBI Taxonomy" id="573024"/>
    <lineage>
        <taxon>Bacteria</taxon>
        <taxon>Pseudomonadati</taxon>
        <taxon>Pseudomonadota</taxon>
        <taxon>Alphaproteobacteria</taxon>
        <taxon>Rhodobacterales</taxon>
        <taxon>Roseobacteraceae</taxon>
        <taxon>Roseovarius</taxon>
    </lineage>
</organism>
<gene>
    <name evidence="5" type="ORF">SAMN05421666_1395</name>
</gene>
<dbReference type="NCBIfam" id="NF009527">
    <property type="entry name" value="PRK12891.1"/>
    <property type="match status" value="1"/>
</dbReference>
<accession>A0A1N7FV31</accession>
<dbReference type="InterPro" id="IPR011650">
    <property type="entry name" value="Peptidase_M20_dimer"/>
</dbReference>
<reference evidence="5 6" key="1">
    <citation type="submission" date="2017-01" db="EMBL/GenBank/DDBJ databases">
        <authorList>
            <person name="Mah S.A."/>
            <person name="Swanson W.J."/>
            <person name="Moy G.W."/>
            <person name="Vacquier V.D."/>
        </authorList>
    </citation>
    <scope>NUCLEOTIDE SEQUENCE [LARGE SCALE GENOMIC DNA]</scope>
    <source>
        <strain evidence="5 6">DSM 29590</strain>
    </source>
</reference>
<dbReference type="GO" id="GO:0046872">
    <property type="term" value="F:metal ion binding"/>
    <property type="evidence" value="ECO:0007669"/>
    <property type="project" value="UniProtKB-KW"/>
</dbReference>
<dbReference type="InterPro" id="IPR010158">
    <property type="entry name" value="Amidase_Cbmase"/>
</dbReference>
<feature type="binding site" evidence="3">
    <location>
        <position position="198"/>
    </location>
    <ligand>
        <name>Zn(2+)</name>
        <dbReference type="ChEBI" id="CHEBI:29105"/>
        <label>1</label>
    </ligand>
</feature>
<dbReference type="Pfam" id="PF01546">
    <property type="entry name" value="Peptidase_M20"/>
    <property type="match status" value="1"/>
</dbReference>
<dbReference type="RefSeq" id="WP_076532144.1">
    <property type="nucleotide sequence ID" value="NZ_FOAC01000001.1"/>
</dbReference>
<keyword evidence="6" id="KW-1185">Reference proteome</keyword>
<name>A0A1N7FV31_9RHOB</name>
<dbReference type="AlphaFoldDB" id="A0A1N7FV31"/>
<dbReference type="Gene3D" id="3.40.630.10">
    <property type="entry name" value="Zn peptidases"/>
    <property type="match status" value="1"/>
</dbReference>
<dbReference type="EMBL" id="FTNV01000001">
    <property type="protein sequence ID" value="SIS04147.1"/>
    <property type="molecule type" value="Genomic_DNA"/>
</dbReference>
<dbReference type="PANTHER" id="PTHR32494:SF5">
    <property type="entry name" value="ALLANTOATE AMIDOHYDROLASE"/>
    <property type="match status" value="1"/>
</dbReference>
<keyword evidence="3" id="KW-0479">Metal-binding</keyword>
<evidence type="ECO:0000256" key="1">
    <source>
        <dbReference type="ARBA" id="ARBA00006153"/>
    </source>
</evidence>
<protein>
    <submittedName>
        <fullName evidence="5">N-carbamoyl-L-amino-acid hydrolase</fullName>
    </submittedName>
</protein>
<keyword evidence="3" id="KW-0862">Zinc</keyword>
<feature type="binding site" evidence="3">
    <location>
        <position position="102"/>
    </location>
    <ligand>
        <name>Zn(2+)</name>
        <dbReference type="ChEBI" id="CHEBI:29105"/>
        <label>1</label>
    </ligand>
</feature>
<dbReference type="OrthoDB" id="9808195at2"/>
<dbReference type="PANTHER" id="PTHR32494">
    <property type="entry name" value="ALLANTOATE DEIMINASE-RELATED"/>
    <property type="match status" value="1"/>
</dbReference>
<evidence type="ECO:0000259" key="4">
    <source>
        <dbReference type="Pfam" id="PF07687"/>
    </source>
</evidence>
<dbReference type="SUPFAM" id="SSF55031">
    <property type="entry name" value="Bacterial exopeptidase dimerisation domain"/>
    <property type="match status" value="1"/>
</dbReference>
<evidence type="ECO:0000256" key="3">
    <source>
        <dbReference type="PIRSR" id="PIRSR001235-1"/>
    </source>
</evidence>
<dbReference type="STRING" id="573024.SAMN05216208_0741"/>
<dbReference type="NCBIfam" id="NF006769">
    <property type="entry name" value="PRK09290.1-3"/>
    <property type="match status" value="1"/>
</dbReference>
<evidence type="ECO:0000313" key="5">
    <source>
        <dbReference type="EMBL" id="SIS04147.1"/>
    </source>
</evidence>
<dbReference type="Pfam" id="PF07687">
    <property type="entry name" value="M20_dimer"/>
    <property type="match status" value="1"/>
</dbReference>
<dbReference type="Gene3D" id="3.30.70.360">
    <property type="match status" value="1"/>
</dbReference>
<feature type="binding site" evidence="3">
    <location>
        <position position="91"/>
    </location>
    <ligand>
        <name>Zn(2+)</name>
        <dbReference type="ChEBI" id="CHEBI:29105"/>
        <label>1</label>
    </ligand>
</feature>
<feature type="binding site" evidence="3">
    <location>
        <position position="137"/>
    </location>
    <ligand>
        <name>Zn(2+)</name>
        <dbReference type="ChEBI" id="CHEBI:29105"/>
        <label>2</label>
    </ligand>
</feature>
<keyword evidence="2 5" id="KW-0378">Hydrolase</keyword>
<dbReference type="PIRSF" id="PIRSF001235">
    <property type="entry name" value="Amidase_carbamoylase"/>
    <property type="match status" value="1"/>
</dbReference>
<sequence length="420" mass="45041">MTASTTAPGQNLKINGERLWDSLMEMAKIGPGVAGGNNRQTLTDADAEGRAMFQKWCEDAGCTMGLDTMGNMFATRAGSDPDALPVYVGSHLDTQPTGGKYDGVLGVLAGLELVRTLNDLDIKTKHPIVVTNWTNEEGTRFAPAMLSSGVFAGLHDEDWAKERTDRDGKRFGDELKRIGWEGDEPVGERKMKAFFELHIEQGPILEAEGKDIGVVTHGQGLDWTEVTITGKDAHTGSTPMPMRRNAGLGMARVLEKVDEIALAHGPSAVGAVGALEVYPNSRNVIPGKAVFTVDFRSPDIDVLAKMVGEMKEAAKAICDEMELDVSFEKVGGFDPVEFDKGCVTAIRSAAERLGYSHQDVISGAGHDACWINRVAPTAMVMCPCVDGLSHNEAEEITMEWARAGADVLLHAVVETAGVEG</sequence>
<dbReference type="Proteomes" id="UP000186019">
    <property type="component" value="Unassembled WGS sequence"/>
</dbReference>
<dbReference type="GO" id="GO:0016813">
    <property type="term" value="F:hydrolase activity, acting on carbon-nitrogen (but not peptide) bonds, in linear amidines"/>
    <property type="evidence" value="ECO:0007669"/>
    <property type="project" value="InterPro"/>
</dbReference>
<evidence type="ECO:0000256" key="2">
    <source>
        <dbReference type="ARBA" id="ARBA00022801"/>
    </source>
</evidence>
<feature type="binding site" evidence="3">
    <location>
        <position position="102"/>
    </location>
    <ligand>
        <name>Zn(2+)</name>
        <dbReference type="ChEBI" id="CHEBI:29105"/>
        <label>2</label>
    </ligand>
</feature>